<proteinExistence type="predicted"/>
<dbReference type="Proteomes" id="UP000177324">
    <property type="component" value="Unassembled WGS sequence"/>
</dbReference>
<accession>A0A1G1VRC3</accession>
<dbReference type="AlphaFoldDB" id="A0A1G1VRC3"/>
<reference evidence="3 4" key="1">
    <citation type="journal article" date="2016" name="Nat. Commun.">
        <title>Thousands of microbial genomes shed light on interconnected biogeochemical processes in an aquifer system.</title>
        <authorList>
            <person name="Anantharaman K."/>
            <person name="Brown C.T."/>
            <person name="Hug L.A."/>
            <person name="Sharon I."/>
            <person name="Castelle C.J."/>
            <person name="Probst A.J."/>
            <person name="Thomas B.C."/>
            <person name="Singh A."/>
            <person name="Wilkins M.J."/>
            <person name="Karaoz U."/>
            <person name="Brodie E.L."/>
            <person name="Williams K.H."/>
            <person name="Hubbard S.S."/>
            <person name="Banfield J.F."/>
        </authorList>
    </citation>
    <scope>NUCLEOTIDE SEQUENCE [LARGE SCALE GENOMIC DNA]</scope>
</reference>
<evidence type="ECO:0000259" key="2">
    <source>
        <dbReference type="Pfam" id="PF00188"/>
    </source>
</evidence>
<name>A0A1G1VRC3_9BACT</name>
<dbReference type="InterPro" id="IPR014044">
    <property type="entry name" value="CAP_dom"/>
</dbReference>
<comment type="caution">
    <text evidence="3">The sequence shown here is derived from an EMBL/GenBank/DDBJ whole genome shotgun (WGS) entry which is preliminary data.</text>
</comment>
<feature type="transmembrane region" description="Helical" evidence="1">
    <location>
        <begin position="224"/>
        <end position="243"/>
    </location>
</feature>
<dbReference type="SUPFAM" id="SSF55797">
    <property type="entry name" value="PR-1-like"/>
    <property type="match status" value="1"/>
</dbReference>
<keyword evidence="1" id="KW-0472">Membrane</keyword>
<dbReference type="InterPro" id="IPR035940">
    <property type="entry name" value="CAP_sf"/>
</dbReference>
<keyword evidence="1" id="KW-1133">Transmembrane helix</keyword>
<feature type="domain" description="SCP" evidence="2">
    <location>
        <begin position="64"/>
        <end position="170"/>
    </location>
</feature>
<dbReference type="Pfam" id="PF00188">
    <property type="entry name" value="CAP"/>
    <property type="match status" value="1"/>
</dbReference>
<evidence type="ECO:0000313" key="4">
    <source>
        <dbReference type="Proteomes" id="UP000177324"/>
    </source>
</evidence>
<dbReference type="PANTHER" id="PTHR31157">
    <property type="entry name" value="SCP DOMAIN-CONTAINING PROTEIN"/>
    <property type="match status" value="1"/>
</dbReference>
<gene>
    <name evidence="3" type="ORF">A2784_01840</name>
</gene>
<protein>
    <recommendedName>
        <fullName evidence="2">SCP domain-containing protein</fullName>
    </recommendedName>
</protein>
<evidence type="ECO:0000313" key="3">
    <source>
        <dbReference type="EMBL" id="OGY17920.1"/>
    </source>
</evidence>
<feature type="transmembrane region" description="Helical" evidence="1">
    <location>
        <begin position="263"/>
        <end position="282"/>
    </location>
</feature>
<dbReference type="CDD" id="cd05379">
    <property type="entry name" value="CAP_bacterial"/>
    <property type="match status" value="1"/>
</dbReference>
<dbReference type="Gene3D" id="3.40.33.10">
    <property type="entry name" value="CAP"/>
    <property type="match status" value="1"/>
</dbReference>
<dbReference type="STRING" id="1797589.A2784_01840"/>
<dbReference type="EMBL" id="MHCH01000014">
    <property type="protein sequence ID" value="OGY17920.1"/>
    <property type="molecule type" value="Genomic_DNA"/>
</dbReference>
<evidence type="ECO:0000256" key="1">
    <source>
        <dbReference type="SAM" id="Phobius"/>
    </source>
</evidence>
<keyword evidence="1" id="KW-0812">Transmembrane</keyword>
<dbReference type="PANTHER" id="PTHR31157:SF1">
    <property type="entry name" value="SCP DOMAIN-CONTAINING PROTEIN"/>
    <property type="match status" value="1"/>
</dbReference>
<sequence>MISAFVHLFHPHHSNNHRPHLLHPQGIAVLVAIFLFTNSSLKLLAQVRGGVLGYASSITPQSVLDELNTKRIEAGLKPLGLNDRLNQAATMKASDMFTLNYWAHNNPNGKEPWDFIKAAGYRYRYAGENLARDFGDTDSLIDAWMASPTHKDNIVNPRYQETGIAVVNGTLQGIETTLVVNLFGTPAVSLPQISGIQTPVQAQEIVTITTAAAISSPPAISPLLLEKVIAVSIISLVLLTLLWDTLHSSKLRLVRLVGKNPAHILFLLTVLLVVIFSQAGGLL</sequence>
<organism evidence="3 4">
    <name type="scientific">Candidatus Chisholmbacteria bacterium RIFCSPHIGHO2_01_FULL_48_12</name>
    <dbReference type="NCBI Taxonomy" id="1797589"/>
    <lineage>
        <taxon>Bacteria</taxon>
        <taxon>Candidatus Chisholmiibacteriota</taxon>
    </lineage>
</organism>